<dbReference type="GO" id="GO:0005886">
    <property type="term" value="C:plasma membrane"/>
    <property type="evidence" value="ECO:0007669"/>
    <property type="project" value="UniProtKB-SubCell"/>
</dbReference>
<evidence type="ECO:0000313" key="8">
    <source>
        <dbReference type="EMBL" id="SFB79873.1"/>
    </source>
</evidence>
<accession>A0A1I1E4S9</accession>
<dbReference type="OrthoDB" id="9812980at2"/>
<comment type="subcellular location">
    <subcellularLocation>
        <location evidence="1 6">Cell membrane</location>
        <topology evidence="1 6">Multi-pass membrane protein</topology>
    </subcellularLocation>
</comment>
<dbReference type="InterPro" id="IPR032816">
    <property type="entry name" value="VTT_dom"/>
</dbReference>
<dbReference type="STRING" id="441112.SAMN04488094_101540"/>
<evidence type="ECO:0000256" key="6">
    <source>
        <dbReference type="RuleBase" id="RU366058"/>
    </source>
</evidence>
<evidence type="ECO:0000256" key="4">
    <source>
        <dbReference type="ARBA" id="ARBA00022989"/>
    </source>
</evidence>
<reference evidence="8 9" key="1">
    <citation type="submission" date="2016-10" db="EMBL/GenBank/DDBJ databases">
        <authorList>
            <person name="de Groot N.N."/>
        </authorList>
    </citation>
    <scope>NUCLEOTIDE SEQUENCE [LARGE SCALE GENOMIC DNA]</scope>
    <source>
        <strain evidence="8 9">DSM 19548</strain>
    </source>
</reference>
<protein>
    <recommendedName>
        <fullName evidence="6">TVP38/TMEM64 family membrane protein</fullName>
    </recommendedName>
</protein>
<feature type="transmembrane region" description="Helical" evidence="6">
    <location>
        <begin position="167"/>
        <end position="190"/>
    </location>
</feature>
<name>A0A1I1E4S9_9RHOB</name>
<evidence type="ECO:0000313" key="9">
    <source>
        <dbReference type="Proteomes" id="UP000198728"/>
    </source>
</evidence>
<dbReference type="AlphaFoldDB" id="A0A1I1E4S9"/>
<organism evidence="8 9">
    <name type="scientific">Tropicimonas isoalkanivorans</name>
    <dbReference type="NCBI Taxonomy" id="441112"/>
    <lineage>
        <taxon>Bacteria</taxon>
        <taxon>Pseudomonadati</taxon>
        <taxon>Pseudomonadota</taxon>
        <taxon>Alphaproteobacteria</taxon>
        <taxon>Rhodobacterales</taxon>
        <taxon>Roseobacteraceae</taxon>
        <taxon>Tropicimonas</taxon>
    </lineage>
</organism>
<feature type="domain" description="VTT" evidence="7">
    <location>
        <begin position="77"/>
        <end position="192"/>
    </location>
</feature>
<proteinExistence type="inferred from homology"/>
<dbReference type="PANTHER" id="PTHR12677">
    <property type="entry name" value="GOLGI APPARATUS MEMBRANE PROTEIN TVP38-RELATED"/>
    <property type="match status" value="1"/>
</dbReference>
<feature type="transmembrane region" description="Helical" evidence="6">
    <location>
        <begin position="20"/>
        <end position="45"/>
    </location>
</feature>
<dbReference type="Proteomes" id="UP000198728">
    <property type="component" value="Unassembled WGS sequence"/>
</dbReference>
<evidence type="ECO:0000256" key="3">
    <source>
        <dbReference type="ARBA" id="ARBA00022692"/>
    </source>
</evidence>
<dbReference type="EMBL" id="FOLG01000001">
    <property type="protein sequence ID" value="SFB79873.1"/>
    <property type="molecule type" value="Genomic_DNA"/>
</dbReference>
<sequence>MGPAPHTPPEPSGDRPTRRSIWLVIGAVALVAGLAVGLVLALPTLDPAELMARVPQTPRMIALLLVGLMVLHNFVPVPAEAIAICAGAALGIPAGVATVWIGAMLGAAIAFGLSRRLGRGLPRDPSSVLGRVDQTWQAWGAPGLIGLRLVPLISFNLINYAAGLTSVGWWTFLWTTAIGILPVLVVSVAAGAGLHAWIMGPAFYVLLGAVCVALLLARVVLRRRSLAAAPHVAQTETSVSRSPFP</sequence>
<dbReference type="Pfam" id="PF09335">
    <property type="entry name" value="VTT_dom"/>
    <property type="match status" value="1"/>
</dbReference>
<feature type="transmembrane region" description="Helical" evidence="6">
    <location>
        <begin position="202"/>
        <end position="221"/>
    </location>
</feature>
<evidence type="ECO:0000256" key="1">
    <source>
        <dbReference type="ARBA" id="ARBA00004651"/>
    </source>
</evidence>
<comment type="similarity">
    <text evidence="6">Belongs to the TVP38/TMEM64 family.</text>
</comment>
<dbReference type="PANTHER" id="PTHR12677:SF59">
    <property type="entry name" value="GOLGI APPARATUS MEMBRANE PROTEIN TVP38-RELATED"/>
    <property type="match status" value="1"/>
</dbReference>
<keyword evidence="2 6" id="KW-1003">Cell membrane</keyword>
<evidence type="ECO:0000256" key="5">
    <source>
        <dbReference type="ARBA" id="ARBA00023136"/>
    </source>
</evidence>
<gene>
    <name evidence="8" type="ORF">SAMN04488094_101540</name>
</gene>
<dbReference type="InterPro" id="IPR015414">
    <property type="entry name" value="TMEM64"/>
</dbReference>
<evidence type="ECO:0000259" key="7">
    <source>
        <dbReference type="Pfam" id="PF09335"/>
    </source>
</evidence>
<keyword evidence="3 6" id="KW-0812">Transmembrane</keyword>
<keyword evidence="4 6" id="KW-1133">Transmembrane helix</keyword>
<keyword evidence="5 6" id="KW-0472">Membrane</keyword>
<evidence type="ECO:0000256" key="2">
    <source>
        <dbReference type="ARBA" id="ARBA00022475"/>
    </source>
</evidence>
<keyword evidence="9" id="KW-1185">Reference proteome</keyword>
<feature type="transmembrane region" description="Helical" evidence="6">
    <location>
        <begin position="81"/>
        <end position="113"/>
    </location>
</feature>
<dbReference type="RefSeq" id="WP_093359104.1">
    <property type="nucleotide sequence ID" value="NZ_FOLG01000001.1"/>
</dbReference>
<feature type="transmembrane region" description="Helical" evidence="6">
    <location>
        <begin position="57"/>
        <end position="75"/>
    </location>
</feature>